<dbReference type="InterPro" id="IPR013536">
    <property type="entry name" value="WLM_dom"/>
</dbReference>
<dbReference type="PANTHER" id="PTHR47795:SF1">
    <property type="entry name" value="DNA-DEPENDENT METALLOPROTEASE WSS1 HOMOLOG 2"/>
    <property type="match status" value="1"/>
</dbReference>
<name>A0ABP0BSP4_9PEZI</name>
<dbReference type="Pfam" id="PF08325">
    <property type="entry name" value="WLM"/>
    <property type="match status" value="1"/>
</dbReference>
<reference evidence="3 4" key="1">
    <citation type="submission" date="2024-01" db="EMBL/GenBank/DDBJ databases">
        <authorList>
            <person name="Allen C."/>
            <person name="Tagirdzhanova G."/>
        </authorList>
    </citation>
    <scope>NUCLEOTIDE SEQUENCE [LARGE SCALE GENOMIC DNA]</scope>
</reference>
<sequence length="369" mass="39862">MDGTGSPASDTAGAETIEVAVTHAGKTFTFHLPPQSTVEDIALLCESELHETTNTEYTVTKLLAPPPIGLVNVTKDAHTTVADLFARQKTTSTPLKLRLMASPTSAVDALRLQGDAVKQRAARLADLRRRAVPARSTSTRPKIATLGGDSTEYGFAEIRPLPHLPDPSRALAYLHRLRDDPGIRHAMQARKFKVGLLTEMDPRLYTDASHEGTSRTLGLNRNAGAVIELRLRTDDFMGYRDYKTVRRTLCHELAHNVFGPHDGKFWALYREIEREVERVAAQSEGRTLEEGDYYEPSAADEEGDHVDGGGLIGGTYVLGGAGSSIPTTVVDAGTARERRARAAEERLRQGGSGSSGSEAHPTGGSPSSQ</sequence>
<keyword evidence="4" id="KW-1185">Reference proteome</keyword>
<evidence type="ECO:0000256" key="1">
    <source>
        <dbReference type="SAM" id="MobiDB-lite"/>
    </source>
</evidence>
<dbReference type="PROSITE" id="PS51397">
    <property type="entry name" value="WLM"/>
    <property type="match status" value="1"/>
</dbReference>
<dbReference type="Proteomes" id="UP001642406">
    <property type="component" value="Unassembled WGS sequence"/>
</dbReference>
<comment type="caution">
    <text evidence="3">The sequence shown here is derived from an EMBL/GenBank/DDBJ whole genome shotgun (WGS) entry which is preliminary data.</text>
</comment>
<feature type="domain" description="WLM" evidence="2">
    <location>
        <begin position="146"/>
        <end position="348"/>
    </location>
</feature>
<protein>
    <recommendedName>
        <fullName evidence="2">WLM domain-containing protein</fullName>
    </recommendedName>
</protein>
<dbReference type="PANTHER" id="PTHR47795">
    <property type="entry name" value="UBIQUITIN AND WLM DOMAIN-CONTAINING METALLOPROTEASE SPCC1442.07C"/>
    <property type="match status" value="1"/>
</dbReference>
<evidence type="ECO:0000259" key="2">
    <source>
        <dbReference type="PROSITE" id="PS51397"/>
    </source>
</evidence>
<feature type="compositionally biased region" description="Basic and acidic residues" evidence="1">
    <location>
        <begin position="334"/>
        <end position="348"/>
    </location>
</feature>
<accession>A0ABP0BSP4</accession>
<organism evidence="3 4">
    <name type="scientific">Sporothrix bragantina</name>
    <dbReference type="NCBI Taxonomy" id="671064"/>
    <lineage>
        <taxon>Eukaryota</taxon>
        <taxon>Fungi</taxon>
        <taxon>Dikarya</taxon>
        <taxon>Ascomycota</taxon>
        <taxon>Pezizomycotina</taxon>
        <taxon>Sordariomycetes</taxon>
        <taxon>Sordariomycetidae</taxon>
        <taxon>Ophiostomatales</taxon>
        <taxon>Ophiostomataceae</taxon>
        <taxon>Sporothrix</taxon>
    </lineage>
</organism>
<feature type="compositionally biased region" description="Acidic residues" evidence="1">
    <location>
        <begin position="290"/>
        <end position="304"/>
    </location>
</feature>
<dbReference type="EMBL" id="CAWUHC010000037">
    <property type="protein sequence ID" value="CAK7222065.1"/>
    <property type="molecule type" value="Genomic_DNA"/>
</dbReference>
<gene>
    <name evidence="3" type="ORF">SBRCBS47491_004743</name>
</gene>
<feature type="region of interest" description="Disordered" evidence="1">
    <location>
        <begin position="281"/>
        <end position="307"/>
    </location>
</feature>
<feature type="region of interest" description="Disordered" evidence="1">
    <location>
        <begin position="321"/>
        <end position="369"/>
    </location>
</feature>
<proteinExistence type="predicted"/>
<evidence type="ECO:0000313" key="3">
    <source>
        <dbReference type="EMBL" id="CAK7222065.1"/>
    </source>
</evidence>
<evidence type="ECO:0000313" key="4">
    <source>
        <dbReference type="Proteomes" id="UP001642406"/>
    </source>
</evidence>